<dbReference type="FunCoup" id="A5E338">
    <property type="interactions" value="739"/>
</dbReference>
<dbReference type="GeneID" id="5231924"/>
<dbReference type="GO" id="GO:0005634">
    <property type="term" value="C:nucleus"/>
    <property type="evidence" value="ECO:0007669"/>
    <property type="project" value="UniProtKB-SubCell"/>
</dbReference>
<dbReference type="Gene3D" id="1.10.8.60">
    <property type="match status" value="1"/>
</dbReference>
<evidence type="ECO:0000256" key="6">
    <source>
        <dbReference type="ARBA" id="ARBA00022801"/>
    </source>
</evidence>
<dbReference type="GO" id="GO:0042393">
    <property type="term" value="F:histone binding"/>
    <property type="evidence" value="ECO:0007669"/>
    <property type="project" value="EnsemblFungi"/>
</dbReference>
<evidence type="ECO:0000256" key="8">
    <source>
        <dbReference type="ARBA" id="ARBA00023117"/>
    </source>
</evidence>
<feature type="region of interest" description="Disordered" evidence="11">
    <location>
        <begin position="387"/>
        <end position="439"/>
    </location>
</feature>
<evidence type="ECO:0000256" key="9">
    <source>
        <dbReference type="ARBA" id="ARBA00023242"/>
    </source>
</evidence>
<dbReference type="GO" id="GO:0006337">
    <property type="term" value="P:nucleosome disassembly"/>
    <property type="evidence" value="ECO:0007669"/>
    <property type="project" value="EnsemblFungi"/>
</dbReference>
<feature type="compositionally biased region" description="Acidic residues" evidence="11">
    <location>
        <begin position="36"/>
        <end position="45"/>
    </location>
</feature>
<feature type="region of interest" description="Disordered" evidence="11">
    <location>
        <begin position="310"/>
        <end position="334"/>
    </location>
</feature>
<dbReference type="Pfam" id="PF17862">
    <property type="entry name" value="AAA_lid_3"/>
    <property type="match status" value="1"/>
</dbReference>
<dbReference type="GO" id="GO:0005829">
    <property type="term" value="C:cytosol"/>
    <property type="evidence" value="ECO:0007669"/>
    <property type="project" value="EnsemblFungi"/>
</dbReference>
<gene>
    <name evidence="13" type="ORF">LELG_04025</name>
</gene>
<reference evidence="13 14" key="1">
    <citation type="journal article" date="2009" name="Nature">
        <title>Evolution of pathogenicity and sexual reproduction in eight Candida genomes.</title>
        <authorList>
            <person name="Butler G."/>
            <person name="Rasmussen M.D."/>
            <person name="Lin M.F."/>
            <person name="Santos M.A."/>
            <person name="Sakthikumar S."/>
            <person name="Munro C.A."/>
            <person name="Rheinbay E."/>
            <person name="Grabherr M."/>
            <person name="Forche A."/>
            <person name="Reedy J.L."/>
            <person name="Agrafioti I."/>
            <person name="Arnaud M.B."/>
            <person name="Bates S."/>
            <person name="Brown A.J."/>
            <person name="Brunke S."/>
            <person name="Costanzo M.C."/>
            <person name="Fitzpatrick D.A."/>
            <person name="de Groot P.W."/>
            <person name="Harris D."/>
            <person name="Hoyer L.L."/>
            <person name="Hube B."/>
            <person name="Klis F.M."/>
            <person name="Kodira C."/>
            <person name="Lennard N."/>
            <person name="Logue M.E."/>
            <person name="Martin R."/>
            <person name="Neiman A.M."/>
            <person name="Nikolaou E."/>
            <person name="Quail M.A."/>
            <person name="Quinn J."/>
            <person name="Santos M.C."/>
            <person name="Schmitzberger F.F."/>
            <person name="Sherlock G."/>
            <person name="Shah P."/>
            <person name="Silverstein K.A."/>
            <person name="Skrzypek M.S."/>
            <person name="Soll D."/>
            <person name="Staggs R."/>
            <person name="Stansfield I."/>
            <person name="Stumpf M.P."/>
            <person name="Sudbery P.E."/>
            <person name="Srikantha T."/>
            <person name="Zeng Q."/>
            <person name="Berman J."/>
            <person name="Berriman M."/>
            <person name="Heitman J."/>
            <person name="Gow N.A."/>
            <person name="Lorenz M.C."/>
            <person name="Birren B.W."/>
            <person name="Kellis M."/>
            <person name="Cuomo C.A."/>
        </authorList>
    </citation>
    <scope>NUCLEOTIDE SEQUENCE [LARGE SCALE GENOMIC DNA]</scope>
    <source>
        <strain evidence="14">ATCC 11503 / BCRC 21390 / CBS 2605 / JCM 1781 / NBRC 1676 / NRRL YB-4239</strain>
    </source>
</reference>
<dbReference type="InParanoid" id="A5E338"/>
<dbReference type="InterPro" id="IPR045199">
    <property type="entry name" value="ATAD2-like"/>
</dbReference>
<evidence type="ECO:0000256" key="5">
    <source>
        <dbReference type="ARBA" id="ARBA00022741"/>
    </source>
</evidence>
<protein>
    <recommendedName>
        <fullName evidence="12">Bromo domain-containing protein</fullName>
    </recommendedName>
</protein>
<dbReference type="VEuPathDB" id="FungiDB:LELG_04025"/>
<dbReference type="HOGENOM" id="CLU_000536_6_0_1"/>
<keyword evidence="4" id="KW-0158">Chromosome</keyword>
<dbReference type="InterPro" id="IPR003960">
    <property type="entry name" value="ATPase_AAA_CS"/>
</dbReference>
<keyword evidence="8 10" id="KW-0103">Bromodomain</keyword>
<dbReference type="EMBL" id="CH981528">
    <property type="protein sequence ID" value="EDK45846.1"/>
    <property type="molecule type" value="Genomic_DNA"/>
</dbReference>
<dbReference type="SUPFAM" id="SSF52540">
    <property type="entry name" value="P-loop containing nucleoside triphosphate hydrolases"/>
    <property type="match status" value="2"/>
</dbReference>
<dbReference type="GO" id="GO:0034080">
    <property type="term" value="P:CENP-A containing chromatin assembly"/>
    <property type="evidence" value="ECO:0007669"/>
    <property type="project" value="EnsemblFungi"/>
</dbReference>
<name>A5E338_LODEL</name>
<dbReference type="Proteomes" id="UP000001996">
    <property type="component" value="Unassembled WGS sequence"/>
</dbReference>
<feature type="compositionally biased region" description="Acidic residues" evidence="11">
    <location>
        <begin position="196"/>
        <end position="209"/>
    </location>
</feature>
<evidence type="ECO:0000259" key="12">
    <source>
        <dbReference type="PROSITE" id="PS50014"/>
    </source>
</evidence>
<feature type="compositionally biased region" description="Acidic residues" evidence="11">
    <location>
        <begin position="91"/>
        <end position="105"/>
    </location>
</feature>
<dbReference type="OMA" id="NAQMGIE"/>
<comment type="similarity">
    <text evidence="3">Belongs to the AAA ATPase family.</text>
</comment>
<feature type="region of interest" description="Disordered" evidence="11">
    <location>
        <begin position="1"/>
        <end position="256"/>
    </location>
</feature>
<feature type="compositionally biased region" description="Acidic residues" evidence="11">
    <location>
        <begin position="160"/>
        <end position="186"/>
    </location>
</feature>
<dbReference type="CDD" id="cd05491">
    <property type="entry name" value="Bromo_TBP7_like"/>
    <property type="match status" value="1"/>
</dbReference>
<dbReference type="GO" id="GO:0045944">
    <property type="term" value="P:positive regulation of transcription by RNA polymerase II"/>
    <property type="evidence" value="ECO:0007669"/>
    <property type="project" value="EnsemblFungi"/>
</dbReference>
<dbReference type="SMART" id="SM00382">
    <property type="entry name" value="AAA"/>
    <property type="match status" value="1"/>
</dbReference>
<dbReference type="FunFam" id="3.40.50.300:FF:000061">
    <property type="entry name" value="ATPase family, AAA domain-containing 2"/>
    <property type="match status" value="1"/>
</dbReference>
<dbReference type="PANTHER" id="PTHR23069:SF0">
    <property type="entry name" value="TAT-BINDING HOMOLOG 7"/>
    <property type="match status" value="1"/>
</dbReference>
<dbReference type="KEGG" id="lel:PVL30_004846"/>
<dbReference type="GO" id="GO:0006261">
    <property type="term" value="P:DNA-templated DNA replication"/>
    <property type="evidence" value="ECO:0007669"/>
    <property type="project" value="EnsemblFungi"/>
</dbReference>
<feature type="compositionally biased region" description="Basic and acidic residues" evidence="11">
    <location>
        <begin position="73"/>
        <end position="90"/>
    </location>
</feature>
<evidence type="ECO:0000256" key="1">
    <source>
        <dbReference type="ARBA" id="ARBA00004123"/>
    </source>
</evidence>
<dbReference type="Pfam" id="PF00004">
    <property type="entry name" value="AAA"/>
    <property type="match status" value="1"/>
</dbReference>
<feature type="compositionally biased region" description="Low complexity" evidence="11">
    <location>
        <begin position="63"/>
        <end position="72"/>
    </location>
</feature>
<dbReference type="GO" id="GO:0016887">
    <property type="term" value="F:ATP hydrolysis activity"/>
    <property type="evidence" value="ECO:0007669"/>
    <property type="project" value="EnsemblFungi"/>
</dbReference>
<dbReference type="GO" id="GO:0000775">
    <property type="term" value="C:chromosome, centromeric region"/>
    <property type="evidence" value="ECO:0007669"/>
    <property type="project" value="EnsemblFungi"/>
</dbReference>
<dbReference type="GO" id="GO:0005524">
    <property type="term" value="F:ATP binding"/>
    <property type="evidence" value="ECO:0007669"/>
    <property type="project" value="UniProtKB-KW"/>
</dbReference>
<evidence type="ECO:0000256" key="2">
    <source>
        <dbReference type="ARBA" id="ARBA00004286"/>
    </source>
</evidence>
<dbReference type="PROSITE" id="PS50014">
    <property type="entry name" value="BROMODOMAIN_2"/>
    <property type="match status" value="1"/>
</dbReference>
<feature type="compositionally biased region" description="Basic and acidic residues" evidence="11">
    <location>
        <begin position="238"/>
        <end position="250"/>
    </location>
</feature>
<dbReference type="FunFam" id="1.10.8.60:FF:000016">
    <property type="entry name" value="ATPase family AAA domain-containing protein 2B"/>
    <property type="match status" value="1"/>
</dbReference>
<dbReference type="GO" id="GO:0003682">
    <property type="term" value="F:chromatin binding"/>
    <property type="evidence" value="ECO:0007669"/>
    <property type="project" value="EnsemblFungi"/>
</dbReference>
<dbReference type="eggNOG" id="KOG0732">
    <property type="taxonomic scope" value="Eukaryota"/>
</dbReference>
<evidence type="ECO:0000256" key="3">
    <source>
        <dbReference type="ARBA" id="ARBA00006914"/>
    </source>
</evidence>
<feature type="compositionally biased region" description="Acidic residues" evidence="11">
    <location>
        <begin position="113"/>
        <end position="134"/>
    </location>
</feature>
<keyword evidence="6" id="KW-0378">Hydrolase</keyword>
<dbReference type="InterPro" id="IPR001487">
    <property type="entry name" value="Bromodomain"/>
</dbReference>
<dbReference type="GO" id="GO:0140674">
    <property type="term" value="F:ATP-dependent histone chaperone activity"/>
    <property type="evidence" value="ECO:0007669"/>
    <property type="project" value="EnsemblFungi"/>
</dbReference>
<dbReference type="PANTHER" id="PTHR23069">
    <property type="entry name" value="AAA DOMAIN-CONTAINING"/>
    <property type="match status" value="1"/>
</dbReference>
<evidence type="ECO:0000313" key="14">
    <source>
        <dbReference type="Proteomes" id="UP000001996"/>
    </source>
</evidence>
<keyword evidence="9" id="KW-0539">Nucleus</keyword>
<accession>A5E338</accession>
<dbReference type="GO" id="GO:0000122">
    <property type="term" value="P:negative regulation of transcription by RNA polymerase II"/>
    <property type="evidence" value="ECO:0007669"/>
    <property type="project" value="EnsemblFungi"/>
</dbReference>
<dbReference type="GO" id="GO:0045815">
    <property type="term" value="P:transcription initiation-coupled chromatin remodeling"/>
    <property type="evidence" value="ECO:0007669"/>
    <property type="project" value="TreeGrafter"/>
</dbReference>
<comment type="subcellular location">
    <subcellularLocation>
        <location evidence="2">Chromosome</location>
    </subcellularLocation>
    <subcellularLocation>
        <location evidence="1">Nucleus</location>
    </subcellularLocation>
</comment>
<dbReference type="GO" id="GO:0000785">
    <property type="term" value="C:chromatin"/>
    <property type="evidence" value="ECO:0007669"/>
    <property type="project" value="EnsemblFungi"/>
</dbReference>
<evidence type="ECO:0000313" key="13">
    <source>
        <dbReference type="EMBL" id="EDK45846.1"/>
    </source>
</evidence>
<dbReference type="InterPro" id="IPR027417">
    <property type="entry name" value="P-loop_NTPase"/>
</dbReference>
<dbReference type="PROSITE" id="PS00674">
    <property type="entry name" value="AAA"/>
    <property type="match status" value="1"/>
</dbReference>
<evidence type="ECO:0000256" key="10">
    <source>
        <dbReference type="PROSITE-ProRule" id="PRU00035"/>
    </source>
</evidence>
<proteinExistence type="inferred from homology"/>
<sequence length="1380" mass="155842">MRRKNTTRYDTDEYSSEESDDHKPKRRSLKRASYKEEDDEDDEYNEFEKAVNEEVDLAKNTVSQNNGNSSEQNGHEVGNEGREVAVKNEEEEHDEEEEEEEEDPLAEPSSPEKDDDDEEDYNEDAFNDESDEDEVSRPRKRKRQLNSQGRSRSRRRHVESDDEDFHGSDDDDDDDDDDLLLDDDDFVERKKREAFIVEDENEWDEEDDILFGSKSKSKSKSNPRSRSKSKKKRNNNTTRKERTQTPEARRTTRSGKFLEETDNLVNTTIEEGDDDDIKREIAELYDSSPIHESEPAPHKLRQRARVDYTIPPPIMNDIPIERTTTPTGVRGRRGRPVRQNEFRQLLYPTAGPFGGSDVISLFGTNIPPGGIPLPGVNNENNLTAIGNNISDSDSSEDEIAPINGEATVSKKVPKKDKTTGGKLITGGSDDKKKKNNLSDTDPLGVDMNIDFSAVGGLDNYINQLKEMVALPLLYPELYQNFAITPPRGVLFHGPPGTGKTLMARALAASCSTSERKITFFMRKGADCLSKWVGEAERQLRLLFEEAKNQQPSIIFFDEIDGLAPVRSSKQEQIHASIVSTLLALMDGMDNRGQVIVIGATNRPDAVDPALRRPGRFDREFYFPLPDINARKEILKIQTRKWVPSLDDTFIGHLAELTKGYGGADLRALCTEAALNSIQRKYPQIYESNHKLQVNPSKVKVIAKDFMQALDKIVPSSARSTSGGSSPLPDRLKPLLEHEFNHIITKLNNLLPASSSSISSTLVGGKKKMTALEEAKYLDPTINDPDGGFYKQQLLKNLESSRVCKPHLLISGAEGNGQQYLGAAILNYLEGFQVQSLDLGTMFGDSTRTPELTIIQAFIEAKRHQPAIILIPSIDVWFEVLPFSAKATLTSLLRGLKSNEKVLLLGIAECPVGDLPHDIRALFGFESPTNNISLRIPTREERDKFFETLWKTLAMRPFEFINDLQNRPKRKLKVLPIVEQEINASDGEIAKRKLKEQEYNDTKLKNVLKIKLASLMDLFKVRYKRFKKPIVDENLLYHLFDPSVLDNPLNNYQVLYIRSEDPGCENMIKDLTTGHNYYNMDLDTIEERLWNGFYSEPKQFLKDLRLILKDSITSGDRDRVLKANEMITNAQFGIDDFSTPEFIKSCKEMRERDLIRQKKLLSEHEKLKQKLVAADATLVDQAKILAPTEEANNNSSNTEVVAPNSEIKADNEQPQGNNSSIHMVLNSNRVDEPVRVESNINGIINDTGDNNTTATTTSTIATATINNNNDLSINNESIALQDGMNVTEAEKLGDVAMEEDSESEAESEVNYDTTKEVKLDTFEVDALKNKVLEFTESYNVEKLELVMARLMDVIWTDRNEWNKASTLKAIKQTILSLEQTL</sequence>
<dbReference type="GO" id="GO:0006334">
    <property type="term" value="P:nucleosome assembly"/>
    <property type="evidence" value="ECO:0007669"/>
    <property type="project" value="TreeGrafter"/>
</dbReference>
<evidence type="ECO:0000256" key="11">
    <source>
        <dbReference type="SAM" id="MobiDB-lite"/>
    </source>
</evidence>
<keyword evidence="5" id="KW-0547">Nucleotide-binding</keyword>
<dbReference type="InterPro" id="IPR036427">
    <property type="entry name" value="Bromodomain-like_sf"/>
</dbReference>
<dbReference type="InterPro" id="IPR003959">
    <property type="entry name" value="ATPase_AAA_core"/>
</dbReference>
<evidence type="ECO:0000256" key="4">
    <source>
        <dbReference type="ARBA" id="ARBA00022454"/>
    </source>
</evidence>
<keyword evidence="14" id="KW-1185">Reference proteome</keyword>
<dbReference type="InterPro" id="IPR041569">
    <property type="entry name" value="AAA_lid_3"/>
</dbReference>
<dbReference type="Pfam" id="PF00439">
    <property type="entry name" value="Bromodomain"/>
    <property type="match status" value="1"/>
</dbReference>
<evidence type="ECO:0000256" key="7">
    <source>
        <dbReference type="ARBA" id="ARBA00022840"/>
    </source>
</evidence>
<dbReference type="InterPro" id="IPR003593">
    <property type="entry name" value="AAA+_ATPase"/>
</dbReference>
<dbReference type="CDD" id="cd19517">
    <property type="entry name" value="RecA-like_Yta7-like"/>
    <property type="match status" value="1"/>
</dbReference>
<dbReference type="OrthoDB" id="5421at2759"/>
<dbReference type="STRING" id="379508.A5E338"/>
<dbReference type="GO" id="GO:2000219">
    <property type="term" value="P:positive regulation of invasive growth in response to glucose limitation"/>
    <property type="evidence" value="ECO:0007669"/>
    <property type="project" value="EnsemblFungi"/>
</dbReference>
<dbReference type="Gene3D" id="3.40.50.300">
    <property type="entry name" value="P-loop containing nucleotide triphosphate hydrolases"/>
    <property type="match status" value="2"/>
</dbReference>
<dbReference type="Gene3D" id="1.20.920.10">
    <property type="entry name" value="Bromodomain-like"/>
    <property type="match status" value="1"/>
</dbReference>
<keyword evidence="7" id="KW-0067">ATP-binding</keyword>
<dbReference type="FunFam" id="3.40.50.300:FF:001218">
    <property type="entry name" value="AAA family ATPase, putative"/>
    <property type="match status" value="1"/>
</dbReference>
<feature type="compositionally biased region" description="Basic residues" evidence="11">
    <location>
        <begin position="215"/>
        <end position="234"/>
    </location>
</feature>
<dbReference type="SUPFAM" id="SSF47370">
    <property type="entry name" value="Bromodomain"/>
    <property type="match status" value="1"/>
</dbReference>
<organism evidence="13 14">
    <name type="scientific">Lodderomyces elongisporus (strain ATCC 11503 / CBS 2605 / JCM 1781 / NBRC 1676 / NRRL YB-4239)</name>
    <name type="common">Yeast</name>
    <name type="synonym">Saccharomyces elongisporus</name>
    <dbReference type="NCBI Taxonomy" id="379508"/>
    <lineage>
        <taxon>Eukaryota</taxon>
        <taxon>Fungi</taxon>
        <taxon>Dikarya</taxon>
        <taxon>Ascomycota</taxon>
        <taxon>Saccharomycotina</taxon>
        <taxon>Pichiomycetes</taxon>
        <taxon>Debaryomycetaceae</taxon>
        <taxon>Candida/Lodderomyces clade</taxon>
        <taxon>Lodderomyces</taxon>
    </lineage>
</organism>
<feature type="domain" description="Bromo" evidence="12">
    <location>
        <begin position="1079"/>
        <end position="1121"/>
    </location>
</feature>